<accession>A0A0E9PG07</accession>
<reference evidence="1" key="2">
    <citation type="journal article" date="2015" name="Fish Shellfish Immunol.">
        <title>Early steps in the European eel (Anguilla anguilla)-Vibrio vulnificus interaction in the gills: Role of the RtxA13 toxin.</title>
        <authorList>
            <person name="Callol A."/>
            <person name="Pajuelo D."/>
            <person name="Ebbesson L."/>
            <person name="Teles M."/>
            <person name="MacKenzie S."/>
            <person name="Amaro C."/>
        </authorList>
    </citation>
    <scope>NUCLEOTIDE SEQUENCE</scope>
</reference>
<proteinExistence type="predicted"/>
<evidence type="ECO:0000313" key="1">
    <source>
        <dbReference type="EMBL" id="JAH03005.1"/>
    </source>
</evidence>
<dbReference type="AlphaFoldDB" id="A0A0E9PG07"/>
<dbReference type="EMBL" id="GBXM01105572">
    <property type="protein sequence ID" value="JAH03005.1"/>
    <property type="molecule type" value="Transcribed_RNA"/>
</dbReference>
<protein>
    <submittedName>
        <fullName evidence="1">Uncharacterized protein</fullName>
    </submittedName>
</protein>
<sequence length="18" mass="2028">MYAILNLNLHGKLNLTLS</sequence>
<name>A0A0E9PG07_ANGAN</name>
<organism evidence="1">
    <name type="scientific">Anguilla anguilla</name>
    <name type="common">European freshwater eel</name>
    <name type="synonym">Muraena anguilla</name>
    <dbReference type="NCBI Taxonomy" id="7936"/>
    <lineage>
        <taxon>Eukaryota</taxon>
        <taxon>Metazoa</taxon>
        <taxon>Chordata</taxon>
        <taxon>Craniata</taxon>
        <taxon>Vertebrata</taxon>
        <taxon>Euteleostomi</taxon>
        <taxon>Actinopterygii</taxon>
        <taxon>Neopterygii</taxon>
        <taxon>Teleostei</taxon>
        <taxon>Anguilliformes</taxon>
        <taxon>Anguillidae</taxon>
        <taxon>Anguilla</taxon>
    </lineage>
</organism>
<reference evidence="1" key="1">
    <citation type="submission" date="2014-11" db="EMBL/GenBank/DDBJ databases">
        <authorList>
            <person name="Amaro Gonzalez C."/>
        </authorList>
    </citation>
    <scope>NUCLEOTIDE SEQUENCE</scope>
</reference>